<proteinExistence type="predicted"/>
<feature type="region of interest" description="Disordered" evidence="1">
    <location>
        <begin position="79"/>
        <end position="119"/>
    </location>
</feature>
<dbReference type="EMBL" id="OV170234">
    <property type="protein sequence ID" value="CAH0719857.1"/>
    <property type="molecule type" value="Genomic_DNA"/>
</dbReference>
<reference evidence="2" key="1">
    <citation type="submission" date="2021-12" db="EMBL/GenBank/DDBJ databases">
        <authorList>
            <person name="Martin H S."/>
        </authorList>
    </citation>
    <scope>NUCLEOTIDE SEQUENCE</scope>
</reference>
<accession>A0A8J9UGX8</accession>
<gene>
    <name evidence="2" type="ORF">BINO364_LOCUS6152</name>
</gene>
<evidence type="ECO:0000256" key="1">
    <source>
        <dbReference type="SAM" id="MobiDB-lite"/>
    </source>
</evidence>
<name>A0A8J9UGX8_9NEOP</name>
<feature type="non-terminal residue" evidence="2">
    <location>
        <position position="930"/>
    </location>
</feature>
<protein>
    <submittedName>
        <fullName evidence="2">Uncharacterized protein</fullName>
    </submittedName>
</protein>
<dbReference type="OrthoDB" id="7417113at2759"/>
<sequence>MHTASLCSCSTCDSISCFKLRNKNSVLSCSCGMCKPSISCIDSAKCFLHIPDEKIKENPNSKKGKKHIEKQCVHESINNLEQSVPESTNDKKQSGHESNNDNKQNVRETISNKKSEIDKDYHTTIKSKDKRNEKNIAKYYEKPLTQIESIAVTYTKKDRDISKAELSAQIINVPYEELKDSLLVPKSNKDTCTDTKEKPSCTNVQMIPDILTRLKEIYKVCSCKVCECIPRISLPPKEMCTCSPCDCDECTNSPNLHSRCSCVKCVRKDCRGIVKKTEEVKSCNCKPCECMECTDRSNRLCNCEPCQCTECAMNTLGKRSIIVAHVQGSFNQNICQCEPCECANCTHNDSTMATLRNDISTDISYRHCQCGTCLNDTCQSTREDCRCDQNKRMRKPMQNDSHDNDIHRTVLSDENVRKYYNNFDTIAMFAFSDNYSNSVFHSKENCKCLECECLMCKKRDKKFSNKKSSKYLFQDNLEELNNTCKCVPCECEICTRTQNKIGRSITLNTTKSSHNGCDCNICDCVLCKGIRYDKTYNNTAKEKNAHFIFEPATKDIPYENIYPLKKGNLLTPSAFEAKISSPSKLNVQSCLNDKKVKKPTERRVSLKVNSKETFHTKLSQDKKFTVSCSDSKQNFLESENSQQILYRNLVVPIKNNFRGNVNFTNQVLDDNETYIVSPNSNVHLGKLGTDSTIFNNNLHSPLNVNTGQTLEKYLVANRNSDTKLAEDDFDNNTIVLNSNIVDKPILHMIKGDQTKLQEKDDITHETSILSIYKLPSKSIICDNISTARYSEGSDMINSENRNSICLRTPVGDRCVEPANNISNNIIENSNMVIKMVEVVKSKEKFKINVIIHKDILNNKHKNKRFTKRIPMYSKMYRRLLKHIRVSKMKKTQIQRRLKISNLNDEHNKAKERLDNNLEKKTENRLDVRMI</sequence>
<feature type="compositionally biased region" description="Basic and acidic residues" evidence="1">
    <location>
        <begin position="88"/>
        <end position="119"/>
    </location>
</feature>
<dbReference type="AlphaFoldDB" id="A0A8J9UGX8"/>
<keyword evidence="3" id="KW-1185">Reference proteome</keyword>
<organism evidence="2 3">
    <name type="scientific">Brenthis ino</name>
    <name type="common">lesser marbled fritillary</name>
    <dbReference type="NCBI Taxonomy" id="405034"/>
    <lineage>
        <taxon>Eukaryota</taxon>
        <taxon>Metazoa</taxon>
        <taxon>Ecdysozoa</taxon>
        <taxon>Arthropoda</taxon>
        <taxon>Hexapoda</taxon>
        <taxon>Insecta</taxon>
        <taxon>Pterygota</taxon>
        <taxon>Neoptera</taxon>
        <taxon>Endopterygota</taxon>
        <taxon>Lepidoptera</taxon>
        <taxon>Glossata</taxon>
        <taxon>Ditrysia</taxon>
        <taxon>Papilionoidea</taxon>
        <taxon>Nymphalidae</taxon>
        <taxon>Heliconiinae</taxon>
        <taxon>Argynnini</taxon>
        <taxon>Brenthis</taxon>
    </lineage>
</organism>
<evidence type="ECO:0000313" key="2">
    <source>
        <dbReference type="EMBL" id="CAH0719857.1"/>
    </source>
</evidence>
<dbReference type="Proteomes" id="UP000838878">
    <property type="component" value="Chromosome 14"/>
</dbReference>
<evidence type="ECO:0000313" key="3">
    <source>
        <dbReference type="Proteomes" id="UP000838878"/>
    </source>
</evidence>